<evidence type="ECO:0000256" key="3">
    <source>
        <dbReference type="ARBA" id="ARBA00022614"/>
    </source>
</evidence>
<name>A0A2I0AKK3_9ASPA</name>
<dbReference type="EMBL" id="KZ451975">
    <property type="protein sequence ID" value="PKA56093.1"/>
    <property type="molecule type" value="Genomic_DNA"/>
</dbReference>
<dbReference type="SUPFAM" id="SSF52075">
    <property type="entry name" value="Outer arm dynein light chain 1"/>
    <property type="match status" value="1"/>
</dbReference>
<dbReference type="PANTHER" id="PTHR15454">
    <property type="entry name" value="NISCHARIN RELATED"/>
    <property type="match status" value="1"/>
</dbReference>
<dbReference type="AlphaFoldDB" id="A0A2I0AKK3"/>
<dbReference type="InterPro" id="IPR001611">
    <property type="entry name" value="Leu-rich_rpt"/>
</dbReference>
<keyword evidence="2" id="KW-0963">Cytoplasm</keyword>
<evidence type="ECO:0000313" key="6">
    <source>
        <dbReference type="EMBL" id="PKA56093.1"/>
    </source>
</evidence>
<comment type="subcellular location">
    <subcellularLocation>
        <location evidence="1">Cytoplasm</location>
    </subcellularLocation>
</comment>
<dbReference type="PANTHER" id="PTHR15454:SF69">
    <property type="entry name" value="SERINE_THREONINE-PROTEIN KINASE 11-INTERACTING PROTEIN"/>
    <property type="match status" value="1"/>
</dbReference>
<keyword evidence="3" id="KW-0433">Leucine-rich repeat</keyword>
<keyword evidence="4" id="KW-0677">Repeat</keyword>
<dbReference type="STRING" id="1088818.A0A2I0AKK3"/>
<proteinExistence type="predicted"/>
<feature type="region of interest" description="Disordered" evidence="5">
    <location>
        <begin position="630"/>
        <end position="651"/>
    </location>
</feature>
<dbReference type="Gene3D" id="3.80.10.10">
    <property type="entry name" value="Ribonuclease Inhibitor"/>
    <property type="match status" value="2"/>
</dbReference>
<keyword evidence="7" id="KW-1185">Reference proteome</keyword>
<protein>
    <submittedName>
        <fullName evidence="6">Dynein light chain 1, axonemal</fullName>
    </submittedName>
</protein>
<gene>
    <name evidence="6" type="primary">LC1</name>
    <name evidence="6" type="ORF">AXF42_Ash015578</name>
</gene>
<dbReference type="FunFam" id="3.80.10.10:FF:000801">
    <property type="entry name" value="Outer arm dynein light chain 1"/>
    <property type="match status" value="1"/>
</dbReference>
<evidence type="ECO:0000256" key="1">
    <source>
        <dbReference type="ARBA" id="ARBA00004496"/>
    </source>
</evidence>
<evidence type="ECO:0000256" key="2">
    <source>
        <dbReference type="ARBA" id="ARBA00022490"/>
    </source>
</evidence>
<sequence length="1114" mass="126178">MAIVTGDRYLDCLERFVEQNAETLLEGTTTLKLNPVGLHYVQSRLEALHELEGLLAGAPVDYLRAYVSDLGDHRALEQLRRILGLLTSLKVVSVLPPPTRDPTPLCLQAFGRLKVLELRGCDLSTSCPRGLLELRHTLEKLICHNSTDALRHVFASRIADIKDSPVWRRLTLVSCAQNKLVVMDESLQLLPIVETLDLSRNQFAKLDNLCKSSKLRHLDLGFNHLRSVASFSEVSCPVVKLVLRNNALTTLRGIENLKTVEGVDLSYNLISSFSEMEILANLPRLRNLWLEGNPICCSRWYRAYVFSFFSHPEALILDDKSISTKEYWERLIIFTSRQKQPPAYGFYFPAKDHIEDESSPPGKKRRYSRLVNIQDDEQRRYHNMELIEQDSWSCDSDILKKDENVIPDDEPIVVDLMNKVEHMKKERSVLWLRDFKDWMNHNSEDIVGSNPCTWSNIDVASDNNCSQRENDANYLGESSLPVDSIVRVRKEWGISIVYEIDASLTGNSSCGNGFLDGINKAVMEPSVTNAVQYIDNGSKPDEVNSELDDNKDDCMNPHSLSSFMVNGEPDASSSGFIERERPELTSSALLTSIDEIIGSYSSSTYTGSPPHYKEDILHRRLYLQEEFLQQSTESRHVESSDSDTSSSDDECAFSVMSSENDRCCSQESWKQSENNSLIYVDNHNCKRHELYCTEGTVSIGEHHDKLISASSEDASSVSNNQNEVVSCYSGLLLTQDTGDVKKMNCRDKFKTSIVSLFENLLACNKEKEGETFNGILESEQADMKGVHRQPSDCDSYGNARVLPPKHEAKSDSDLIKNIKAFFNQNIANFASSEKCERIVFCRCLYSNGLNFHESETALLRSCQKKLYLLLLDETKDRLDTVSSVLGCHSLDEIREVVTGLGLQALRVKFEGGVTYLLITKTVDTSKNLFGLLQICDSCPSTIECSIRSWEQVQVDLLEKSICKSLKTGIYFYSMVFFSQYKYEENSWLSRSLFLIEEYIVVCIENLLQFGSPTDDIGSPSYYSFESCCHIQNIREVVIESEERRCLTLMLETDPSTLVFNGDRNQVKNLQQMSQSSCTWKLKLFSEDSLLRFVSLLKAIYSGISANCLNVKHAF</sequence>
<organism evidence="6 7">
    <name type="scientific">Apostasia shenzhenica</name>
    <dbReference type="NCBI Taxonomy" id="1088818"/>
    <lineage>
        <taxon>Eukaryota</taxon>
        <taxon>Viridiplantae</taxon>
        <taxon>Streptophyta</taxon>
        <taxon>Embryophyta</taxon>
        <taxon>Tracheophyta</taxon>
        <taxon>Spermatophyta</taxon>
        <taxon>Magnoliopsida</taxon>
        <taxon>Liliopsida</taxon>
        <taxon>Asparagales</taxon>
        <taxon>Orchidaceae</taxon>
        <taxon>Apostasioideae</taxon>
        <taxon>Apostasia</taxon>
    </lineage>
</organism>
<accession>A0A2I0AKK3</accession>
<dbReference type="PROSITE" id="PS51450">
    <property type="entry name" value="LRR"/>
    <property type="match status" value="1"/>
</dbReference>
<evidence type="ECO:0000313" key="7">
    <source>
        <dbReference type="Proteomes" id="UP000236161"/>
    </source>
</evidence>
<reference evidence="6 7" key="1">
    <citation type="journal article" date="2017" name="Nature">
        <title>The Apostasia genome and the evolution of orchids.</title>
        <authorList>
            <person name="Zhang G.Q."/>
            <person name="Liu K.W."/>
            <person name="Li Z."/>
            <person name="Lohaus R."/>
            <person name="Hsiao Y.Y."/>
            <person name="Niu S.C."/>
            <person name="Wang J.Y."/>
            <person name="Lin Y.C."/>
            <person name="Xu Q."/>
            <person name="Chen L.J."/>
            <person name="Yoshida K."/>
            <person name="Fujiwara S."/>
            <person name="Wang Z.W."/>
            <person name="Zhang Y.Q."/>
            <person name="Mitsuda N."/>
            <person name="Wang M."/>
            <person name="Liu G.H."/>
            <person name="Pecoraro L."/>
            <person name="Huang H.X."/>
            <person name="Xiao X.J."/>
            <person name="Lin M."/>
            <person name="Wu X.Y."/>
            <person name="Wu W.L."/>
            <person name="Chen Y.Y."/>
            <person name="Chang S.B."/>
            <person name="Sakamoto S."/>
            <person name="Ohme-Takagi M."/>
            <person name="Yagi M."/>
            <person name="Zeng S.J."/>
            <person name="Shen C.Y."/>
            <person name="Yeh C.M."/>
            <person name="Luo Y.B."/>
            <person name="Tsai W.C."/>
            <person name="Van de Peer Y."/>
            <person name="Liu Z.J."/>
        </authorList>
    </citation>
    <scope>NUCLEOTIDE SEQUENCE [LARGE SCALE GENOMIC DNA]</scope>
    <source>
        <strain evidence="7">cv. Shenzhen</strain>
        <tissue evidence="6">Stem</tissue>
    </source>
</reference>
<evidence type="ECO:0000256" key="5">
    <source>
        <dbReference type="SAM" id="MobiDB-lite"/>
    </source>
</evidence>
<evidence type="ECO:0000256" key="4">
    <source>
        <dbReference type="ARBA" id="ARBA00022737"/>
    </source>
</evidence>
<dbReference type="Proteomes" id="UP000236161">
    <property type="component" value="Unassembled WGS sequence"/>
</dbReference>
<dbReference type="InterPro" id="IPR032675">
    <property type="entry name" value="LRR_dom_sf"/>
</dbReference>
<dbReference type="OrthoDB" id="7451790at2759"/>
<dbReference type="GO" id="GO:0005737">
    <property type="term" value="C:cytoplasm"/>
    <property type="evidence" value="ECO:0007669"/>
    <property type="project" value="UniProtKB-SubCell"/>
</dbReference>